<keyword evidence="11" id="KW-1133">Transmembrane helix</keyword>
<evidence type="ECO:0000256" key="8">
    <source>
        <dbReference type="ARBA" id="ARBA00023033"/>
    </source>
</evidence>
<gene>
    <name evidence="12" type="ORF">CVT25_007410</name>
</gene>
<dbReference type="OrthoDB" id="2789670at2759"/>
<dbReference type="PROSITE" id="PS00086">
    <property type="entry name" value="CYTOCHROME_P450"/>
    <property type="match status" value="1"/>
</dbReference>
<reference evidence="12 13" key="1">
    <citation type="journal article" date="2018" name="Evol. Lett.">
        <title>Horizontal gene cluster transfer increased hallucinogenic mushroom diversity.</title>
        <authorList>
            <person name="Reynolds H.T."/>
            <person name="Vijayakumar V."/>
            <person name="Gluck-Thaler E."/>
            <person name="Korotkin H.B."/>
            <person name="Matheny P.B."/>
            <person name="Slot J.C."/>
        </authorList>
    </citation>
    <scope>NUCLEOTIDE SEQUENCE [LARGE SCALE GENOMIC DNA]</scope>
    <source>
        <strain evidence="12 13">2631</strain>
    </source>
</reference>
<dbReference type="Proteomes" id="UP000283269">
    <property type="component" value="Unassembled WGS sequence"/>
</dbReference>
<keyword evidence="11" id="KW-0472">Membrane</keyword>
<keyword evidence="11" id="KW-0812">Transmembrane</keyword>
<feature type="transmembrane region" description="Helical" evidence="11">
    <location>
        <begin position="12"/>
        <end position="30"/>
    </location>
</feature>
<evidence type="ECO:0000256" key="11">
    <source>
        <dbReference type="SAM" id="Phobius"/>
    </source>
</evidence>
<accession>A0A409XGC2</accession>
<dbReference type="GO" id="GO:0005506">
    <property type="term" value="F:iron ion binding"/>
    <property type="evidence" value="ECO:0007669"/>
    <property type="project" value="InterPro"/>
</dbReference>
<dbReference type="STRING" id="93625.A0A409XGC2"/>
<evidence type="ECO:0000256" key="4">
    <source>
        <dbReference type="ARBA" id="ARBA00022617"/>
    </source>
</evidence>
<evidence type="ECO:0000313" key="12">
    <source>
        <dbReference type="EMBL" id="PPQ89805.1"/>
    </source>
</evidence>
<keyword evidence="13" id="KW-1185">Reference proteome</keyword>
<dbReference type="GO" id="GO:0016705">
    <property type="term" value="F:oxidoreductase activity, acting on paired donors, with incorporation or reduction of molecular oxygen"/>
    <property type="evidence" value="ECO:0007669"/>
    <property type="project" value="InterPro"/>
</dbReference>
<dbReference type="PANTHER" id="PTHR46300">
    <property type="entry name" value="P450, PUTATIVE (EUROFUNG)-RELATED-RELATED"/>
    <property type="match status" value="1"/>
</dbReference>
<evidence type="ECO:0000256" key="7">
    <source>
        <dbReference type="ARBA" id="ARBA00023004"/>
    </source>
</evidence>
<comment type="cofactor">
    <cofactor evidence="1 9">
        <name>heme</name>
        <dbReference type="ChEBI" id="CHEBI:30413"/>
    </cofactor>
</comment>
<evidence type="ECO:0000256" key="10">
    <source>
        <dbReference type="RuleBase" id="RU000461"/>
    </source>
</evidence>
<comment type="similarity">
    <text evidence="3 10">Belongs to the cytochrome P450 family.</text>
</comment>
<sequence length="547" mass="62287">MGQWNDFLSPGVVFFGVVAYYGCLWALAGFRFRAKGLRLPPGPTPQSFIFGNLAQVPKVEPWLTFTSWAQTYGPIVHFRVFNNHTVLLNTAKAVFDLLESRSSVYSERPTQWMAGELTGRKYGVFMTSFSDPRYKVMRRLLQQGLNSRASKSYRPIQMQETLVLLQGLADNPRDFAAHIRRNAVAVIMKVAYGYQVSSNDDQMVSTLEEAFRIHATLIVPGKYWVELFPMLRFLPEWMPGAGFRRVAREFGKTLHRVEEIPLVWARENMVLPSFHLLFLGNILTDSLQDTGDFVESFTSRNLSTDDGRVPDDTKLDYIKWCAAALYIGGGDTTVSALTTFFLLMSLYPEVQKQAQRDIDRIAPNRHPTLDDHESLPYIRAMIKEILRWAPVAPLGIPHRVMEDNIYENYFIPKDTRIIANIWAITHDEEMYPNPQLFDPARHLGESPQPDPFKFVFGFGRRVCPGAHLAEMSLFLNIANILATFDISKAVDERGVAIDPSIAWTTGVTRSEYCSFNSVDGCADPLLMYRHLKPFDCQIKPRSKSVFL</sequence>
<keyword evidence="6 10" id="KW-0560">Oxidoreductase</keyword>
<dbReference type="PRINTS" id="PR00385">
    <property type="entry name" value="P450"/>
</dbReference>
<dbReference type="EMBL" id="NHYD01001821">
    <property type="protein sequence ID" value="PPQ89805.1"/>
    <property type="molecule type" value="Genomic_DNA"/>
</dbReference>
<dbReference type="InterPro" id="IPR001128">
    <property type="entry name" value="Cyt_P450"/>
</dbReference>
<feature type="binding site" description="axial binding residue" evidence="9">
    <location>
        <position position="463"/>
    </location>
    <ligand>
        <name>heme</name>
        <dbReference type="ChEBI" id="CHEBI:30413"/>
    </ligand>
    <ligandPart>
        <name>Fe</name>
        <dbReference type="ChEBI" id="CHEBI:18248"/>
    </ligandPart>
</feature>
<dbReference type="InterPro" id="IPR017972">
    <property type="entry name" value="Cyt_P450_CS"/>
</dbReference>
<dbReference type="AlphaFoldDB" id="A0A409XGC2"/>
<evidence type="ECO:0000313" key="13">
    <source>
        <dbReference type="Proteomes" id="UP000283269"/>
    </source>
</evidence>
<dbReference type="PRINTS" id="PR00463">
    <property type="entry name" value="EP450I"/>
</dbReference>
<comment type="caution">
    <text evidence="12">The sequence shown here is derived from an EMBL/GenBank/DDBJ whole genome shotgun (WGS) entry which is preliminary data.</text>
</comment>
<dbReference type="Pfam" id="PF00067">
    <property type="entry name" value="p450"/>
    <property type="match status" value="1"/>
</dbReference>
<dbReference type="Gene3D" id="1.10.630.10">
    <property type="entry name" value="Cytochrome P450"/>
    <property type="match status" value="1"/>
</dbReference>
<name>A0A409XGC2_PSICY</name>
<protein>
    <recommendedName>
        <fullName evidence="14">Cytochrome P450</fullName>
    </recommendedName>
</protein>
<dbReference type="InterPro" id="IPR050364">
    <property type="entry name" value="Cytochrome_P450_fung"/>
</dbReference>
<dbReference type="GO" id="GO:0020037">
    <property type="term" value="F:heme binding"/>
    <property type="evidence" value="ECO:0007669"/>
    <property type="project" value="InterPro"/>
</dbReference>
<proteinExistence type="inferred from homology"/>
<comment type="pathway">
    <text evidence="2">Secondary metabolite biosynthesis.</text>
</comment>
<dbReference type="InterPro" id="IPR002401">
    <property type="entry name" value="Cyt_P450_E_grp-I"/>
</dbReference>
<keyword evidence="8 10" id="KW-0503">Monooxygenase</keyword>
<dbReference type="SUPFAM" id="SSF48264">
    <property type="entry name" value="Cytochrome P450"/>
    <property type="match status" value="1"/>
</dbReference>
<evidence type="ECO:0000256" key="6">
    <source>
        <dbReference type="ARBA" id="ARBA00023002"/>
    </source>
</evidence>
<dbReference type="CDD" id="cd11065">
    <property type="entry name" value="CYP64-like"/>
    <property type="match status" value="1"/>
</dbReference>
<keyword evidence="7 9" id="KW-0408">Iron</keyword>
<keyword evidence="5 9" id="KW-0479">Metal-binding</keyword>
<evidence type="ECO:0000256" key="3">
    <source>
        <dbReference type="ARBA" id="ARBA00010617"/>
    </source>
</evidence>
<dbReference type="InParanoid" id="A0A409XGC2"/>
<organism evidence="12 13">
    <name type="scientific">Psilocybe cyanescens</name>
    <dbReference type="NCBI Taxonomy" id="93625"/>
    <lineage>
        <taxon>Eukaryota</taxon>
        <taxon>Fungi</taxon>
        <taxon>Dikarya</taxon>
        <taxon>Basidiomycota</taxon>
        <taxon>Agaricomycotina</taxon>
        <taxon>Agaricomycetes</taxon>
        <taxon>Agaricomycetidae</taxon>
        <taxon>Agaricales</taxon>
        <taxon>Agaricineae</taxon>
        <taxon>Strophariaceae</taxon>
        <taxon>Psilocybe</taxon>
    </lineage>
</organism>
<evidence type="ECO:0000256" key="5">
    <source>
        <dbReference type="ARBA" id="ARBA00022723"/>
    </source>
</evidence>
<dbReference type="PANTHER" id="PTHR46300:SF7">
    <property type="entry name" value="P450, PUTATIVE (EUROFUNG)-RELATED"/>
    <property type="match status" value="1"/>
</dbReference>
<evidence type="ECO:0008006" key="14">
    <source>
        <dbReference type="Google" id="ProtNLM"/>
    </source>
</evidence>
<evidence type="ECO:0000256" key="2">
    <source>
        <dbReference type="ARBA" id="ARBA00005179"/>
    </source>
</evidence>
<dbReference type="GO" id="GO:0004497">
    <property type="term" value="F:monooxygenase activity"/>
    <property type="evidence" value="ECO:0007669"/>
    <property type="project" value="UniProtKB-KW"/>
</dbReference>
<dbReference type="InterPro" id="IPR036396">
    <property type="entry name" value="Cyt_P450_sf"/>
</dbReference>
<evidence type="ECO:0000256" key="9">
    <source>
        <dbReference type="PIRSR" id="PIRSR602401-1"/>
    </source>
</evidence>
<keyword evidence="4 9" id="KW-0349">Heme</keyword>
<evidence type="ECO:0000256" key="1">
    <source>
        <dbReference type="ARBA" id="ARBA00001971"/>
    </source>
</evidence>